<dbReference type="PROSITE" id="PS50166">
    <property type="entry name" value="IMPORTIN_B_NT"/>
    <property type="match status" value="1"/>
</dbReference>
<dbReference type="Pfam" id="PF08389">
    <property type="entry name" value="Xpo1"/>
    <property type="match status" value="1"/>
</dbReference>
<evidence type="ECO:0000256" key="5">
    <source>
        <dbReference type="ARBA" id="ARBA00022448"/>
    </source>
</evidence>
<dbReference type="SUPFAM" id="SSF48371">
    <property type="entry name" value="ARM repeat"/>
    <property type="match status" value="1"/>
</dbReference>
<dbReference type="PANTHER" id="PTHR12363:SF33">
    <property type="entry name" value="IMPORTIN-13"/>
    <property type="match status" value="1"/>
</dbReference>
<dbReference type="GO" id="GO:0005737">
    <property type="term" value="C:cytoplasm"/>
    <property type="evidence" value="ECO:0007669"/>
    <property type="project" value="TreeGrafter"/>
</dbReference>
<evidence type="ECO:0000256" key="7">
    <source>
        <dbReference type="ARBA" id="ARBA00022927"/>
    </source>
</evidence>
<evidence type="ECO:0000256" key="6">
    <source>
        <dbReference type="ARBA" id="ARBA00022737"/>
    </source>
</evidence>
<dbReference type="InterPro" id="IPR057942">
    <property type="entry name" value="TPR_TNPO3_IPO13_3rd"/>
</dbReference>
<protein>
    <recommendedName>
        <fullName evidence="4">Importin-13</fullName>
    </recommendedName>
</protein>
<dbReference type="InterPro" id="IPR040520">
    <property type="entry name" value="Importin_rep_3"/>
</dbReference>
<dbReference type="EMBL" id="JAANQT010000331">
    <property type="protein sequence ID" value="KAG1311961.1"/>
    <property type="molecule type" value="Genomic_DNA"/>
</dbReference>
<dbReference type="InterPro" id="IPR001494">
    <property type="entry name" value="Importin-beta_N"/>
</dbReference>
<dbReference type="Pfam" id="PF03810">
    <property type="entry name" value="IBN_N"/>
    <property type="match status" value="1"/>
</dbReference>
<evidence type="ECO:0000259" key="9">
    <source>
        <dbReference type="PROSITE" id="PS50166"/>
    </source>
</evidence>
<dbReference type="Gene3D" id="1.25.10.10">
    <property type="entry name" value="Leucine-rich Repeat Variant"/>
    <property type="match status" value="1"/>
</dbReference>
<dbReference type="GO" id="GO:0005634">
    <property type="term" value="C:nucleus"/>
    <property type="evidence" value="ECO:0007669"/>
    <property type="project" value="UniProtKB-SubCell"/>
</dbReference>
<dbReference type="Proteomes" id="UP000716291">
    <property type="component" value="Unassembled WGS sequence"/>
</dbReference>
<dbReference type="InterPro" id="IPR011989">
    <property type="entry name" value="ARM-like"/>
</dbReference>
<evidence type="ECO:0000256" key="8">
    <source>
        <dbReference type="ARBA" id="ARBA00023242"/>
    </source>
</evidence>
<gene>
    <name evidence="10" type="ORF">G6F64_003403</name>
</gene>
<dbReference type="InterPro" id="IPR040709">
    <property type="entry name" value="Importin_rep_1"/>
</dbReference>
<reference evidence="10" key="1">
    <citation type="journal article" date="2020" name="Microb. Genom.">
        <title>Genetic diversity of clinical and environmental Mucorales isolates obtained from an investigation of mucormycosis cases among solid organ transplant recipients.</title>
        <authorList>
            <person name="Nguyen M.H."/>
            <person name="Kaul D."/>
            <person name="Muto C."/>
            <person name="Cheng S.J."/>
            <person name="Richter R.A."/>
            <person name="Bruno V.M."/>
            <person name="Liu G."/>
            <person name="Beyhan S."/>
            <person name="Sundermann A.J."/>
            <person name="Mounaud S."/>
            <person name="Pasculle A.W."/>
            <person name="Nierman W.C."/>
            <person name="Driscoll E."/>
            <person name="Cumbie R."/>
            <person name="Clancy C.J."/>
            <person name="Dupont C.L."/>
        </authorList>
    </citation>
    <scope>NUCLEOTIDE SEQUENCE</scope>
    <source>
        <strain evidence="10">GL11</strain>
    </source>
</reference>
<dbReference type="PANTHER" id="PTHR12363">
    <property type="entry name" value="TRANSPORTIN 3 AND IMPORTIN 13"/>
    <property type="match status" value="1"/>
</dbReference>
<keyword evidence="5" id="KW-0813">Transport</keyword>
<dbReference type="Pfam" id="PF24138">
    <property type="entry name" value="TPR_TNPO3_IPO13_2nd"/>
    <property type="match status" value="1"/>
</dbReference>
<evidence type="ECO:0000256" key="4">
    <source>
        <dbReference type="ARBA" id="ARBA00016020"/>
    </source>
</evidence>
<evidence type="ECO:0000256" key="2">
    <source>
        <dbReference type="ARBA" id="ARBA00007991"/>
    </source>
</evidence>
<evidence type="ECO:0000256" key="1">
    <source>
        <dbReference type="ARBA" id="ARBA00004123"/>
    </source>
</evidence>
<dbReference type="AlphaFoldDB" id="A0A9P6XEH2"/>
<feature type="domain" description="Importin N-terminal" evidence="9">
    <location>
        <begin position="28"/>
        <end position="93"/>
    </location>
</feature>
<sequence>MDQFTIADIENLIKHFYNSNDTTTTKQIQEQLQTIQKQPYSWDVASQLLASESDHCRFFGAHTFQIKISRDWDTLPEDKIEWLKEELLGWITRLCTGPAFITTKLYIALITFAFYTVPAHWSNFIPDTIESLQRGSQLYQIPADILNMAILEFCTLVPEEVGHANLLGGRKLQLIGELKASIPLILSSISTFIFSENLAVRLKVLKCLQSWIQYGISLEETYPLLQRTMMMLGDEEVFEASVDVLSESMQQNAWTKYHTLRNDLLLCFTSEEMKVKFDTCIADGDEETARSLAKLFTNFGETYTDYIAKELVNPNVGVLLNMIMRLTGFEGYFPVDQEVSEIPLNFWYILQETLYDESVLPINTNDEWIKNCGQTAIAIYRELVLVLIKNARYPDDNIWTTWNKDMQDRFKIWRRDLGDTMINPYYVLRNDMLSILLEYASNILNQWSLLLSASQELEAALFCLKSISEEIPHEENEHVAKFFGQEVLGRLPADCHIRLKNTVLALLGSLSEWLKLHPQYLGAVMNYIVPCLSDTRLAQSASTSFAEICDHCRESLVNELDSLMQVYVTMANSHIKPSILQKVVESVADVIQVLPPERAIAPLMSLTSDILQGIAAALHSNDAQVREKILYQIQCLSACCRGIQSPNDDYQSLDERMSIYDAFASGQLAAAYTKIGGFNEMMYAIHASSTEIARVWCVDEEISKALSHFLDLGMKSTSPLLSLKFEDLALLVESAYNTSPFSCWLDTASLMMNVYGGQSMHYERLRNLLAALTRKTFELVYGTEAMEHYPDIVDSYFDLLSRTIRRCPIAFYELPTDIINTIFMFVIAGMGLQERLALKAALNFVVEFVSQELQEGSNISKAVDMIMMNMGMQIMEQLLLGIGGRVPRSFSGPLVDALYKIIGRYLEASKQWLQMLLSNDNFPSAMASQNDKETFLKGVLGTRSFKRFKENVNTFSIKCRGLTNTSF</sequence>
<dbReference type="GO" id="GO:0006606">
    <property type="term" value="P:protein import into nucleus"/>
    <property type="evidence" value="ECO:0007669"/>
    <property type="project" value="TreeGrafter"/>
</dbReference>
<keyword evidence="6" id="KW-0677">Repeat</keyword>
<dbReference type="Pfam" id="PF18773">
    <property type="entry name" value="Importin_rep"/>
    <property type="match status" value="1"/>
</dbReference>
<comment type="similarity">
    <text evidence="2">Belongs to the importin beta family.</text>
</comment>
<evidence type="ECO:0000313" key="11">
    <source>
        <dbReference type="Proteomes" id="UP000716291"/>
    </source>
</evidence>
<proteinExistence type="inferred from homology"/>
<accession>A0A9P6XEH2</accession>
<dbReference type="InterPro" id="IPR057941">
    <property type="entry name" value="TPR_TNPO3_IPO13_2nd"/>
</dbReference>
<keyword evidence="7" id="KW-0653">Protein transport</keyword>
<evidence type="ECO:0000256" key="3">
    <source>
        <dbReference type="ARBA" id="ARBA00011422"/>
    </source>
</evidence>
<dbReference type="InterPro" id="IPR051345">
    <property type="entry name" value="Importin_beta-like_NTR"/>
</dbReference>
<dbReference type="Pfam" id="PF18806">
    <property type="entry name" value="Importin_rep_3"/>
    <property type="match status" value="1"/>
</dbReference>
<dbReference type="InterPro" id="IPR013598">
    <property type="entry name" value="Exportin-1/Importin-b-like"/>
</dbReference>
<dbReference type="Pfam" id="PF24140">
    <property type="entry name" value="TPR_TNPO3_IPO13_3rd"/>
    <property type="match status" value="1"/>
</dbReference>
<comment type="subcellular location">
    <subcellularLocation>
        <location evidence="1">Nucleus</location>
    </subcellularLocation>
</comment>
<comment type="subunit">
    <text evidence="3">Interacts with UBC9, RAN, RBM8A, eIF-1A and PAX6.</text>
</comment>
<comment type="caution">
    <text evidence="10">The sequence shown here is derived from an EMBL/GenBank/DDBJ whole genome shotgun (WGS) entry which is preliminary data.</text>
</comment>
<keyword evidence="11" id="KW-1185">Reference proteome</keyword>
<name>A0A9P6XEH2_RHIOR</name>
<organism evidence="10 11">
    <name type="scientific">Rhizopus oryzae</name>
    <name type="common">Mucormycosis agent</name>
    <name type="synonym">Rhizopus arrhizus var. delemar</name>
    <dbReference type="NCBI Taxonomy" id="64495"/>
    <lineage>
        <taxon>Eukaryota</taxon>
        <taxon>Fungi</taxon>
        <taxon>Fungi incertae sedis</taxon>
        <taxon>Mucoromycota</taxon>
        <taxon>Mucoromycotina</taxon>
        <taxon>Mucoromycetes</taxon>
        <taxon>Mucorales</taxon>
        <taxon>Mucorineae</taxon>
        <taxon>Rhizopodaceae</taxon>
        <taxon>Rhizopus</taxon>
    </lineage>
</organism>
<dbReference type="InterPro" id="IPR016024">
    <property type="entry name" value="ARM-type_fold"/>
</dbReference>
<dbReference type="GO" id="GO:0031267">
    <property type="term" value="F:small GTPase binding"/>
    <property type="evidence" value="ECO:0007669"/>
    <property type="project" value="InterPro"/>
</dbReference>
<keyword evidence="8" id="KW-0539">Nucleus</keyword>
<evidence type="ECO:0000313" key="10">
    <source>
        <dbReference type="EMBL" id="KAG1311961.1"/>
    </source>
</evidence>